<keyword evidence="1" id="KW-0238">DNA-binding</keyword>
<dbReference type="SMART" id="SM00448">
    <property type="entry name" value="REC"/>
    <property type="match status" value="1"/>
</dbReference>
<proteinExistence type="predicted"/>
<dbReference type="SUPFAM" id="SSF52172">
    <property type="entry name" value="CheY-like"/>
    <property type="match status" value="1"/>
</dbReference>
<keyword evidence="5" id="KW-1185">Reference proteome</keyword>
<dbReference type="PANTHER" id="PTHR43214">
    <property type="entry name" value="TWO-COMPONENT RESPONSE REGULATOR"/>
    <property type="match status" value="1"/>
</dbReference>
<evidence type="ECO:0000256" key="2">
    <source>
        <dbReference type="PROSITE-ProRule" id="PRU00169"/>
    </source>
</evidence>
<sequence length="118" mass="12668">MLVDDSMAIQQSLTRLLASVPGLEVIGCAATSEDALSLIATARPDVVVLDVDLGPGGRGMDVLRQASQNHPAVKFMMLSNYGWQAMRTGFMDAGAEAYFDKGSQFMQARAWLADQATK</sequence>
<evidence type="ECO:0000313" key="5">
    <source>
        <dbReference type="Proteomes" id="UP001500279"/>
    </source>
</evidence>
<protein>
    <recommendedName>
        <fullName evidence="3">Response regulatory domain-containing protein</fullName>
    </recommendedName>
</protein>
<gene>
    <name evidence="4" type="ORF">GCM10009107_55310</name>
</gene>
<dbReference type="Proteomes" id="UP001500279">
    <property type="component" value="Unassembled WGS sequence"/>
</dbReference>
<keyword evidence="2" id="KW-0597">Phosphoprotein</keyword>
<feature type="modified residue" description="4-aspartylphosphate" evidence="2">
    <location>
        <position position="50"/>
    </location>
</feature>
<evidence type="ECO:0000313" key="4">
    <source>
        <dbReference type="EMBL" id="GAA0766884.1"/>
    </source>
</evidence>
<dbReference type="Gene3D" id="3.40.50.2300">
    <property type="match status" value="1"/>
</dbReference>
<dbReference type="PROSITE" id="PS50110">
    <property type="entry name" value="RESPONSE_REGULATORY"/>
    <property type="match status" value="1"/>
</dbReference>
<dbReference type="CDD" id="cd17535">
    <property type="entry name" value="REC_NarL-like"/>
    <property type="match status" value="1"/>
</dbReference>
<dbReference type="Pfam" id="PF00072">
    <property type="entry name" value="Response_reg"/>
    <property type="match status" value="1"/>
</dbReference>
<dbReference type="InterPro" id="IPR058245">
    <property type="entry name" value="NreC/VraR/RcsB-like_REC"/>
</dbReference>
<comment type="caution">
    <text evidence="4">The sequence shown here is derived from an EMBL/GenBank/DDBJ whole genome shotgun (WGS) entry which is preliminary data.</text>
</comment>
<evidence type="ECO:0000259" key="3">
    <source>
        <dbReference type="PROSITE" id="PS50110"/>
    </source>
</evidence>
<dbReference type="InterPro" id="IPR039420">
    <property type="entry name" value="WalR-like"/>
</dbReference>
<reference evidence="5" key="1">
    <citation type="journal article" date="2019" name="Int. J. Syst. Evol. Microbiol.">
        <title>The Global Catalogue of Microorganisms (GCM) 10K type strain sequencing project: providing services to taxonomists for standard genome sequencing and annotation.</title>
        <authorList>
            <consortium name="The Broad Institute Genomics Platform"/>
            <consortium name="The Broad Institute Genome Sequencing Center for Infectious Disease"/>
            <person name="Wu L."/>
            <person name="Ma J."/>
        </authorList>
    </citation>
    <scope>NUCLEOTIDE SEQUENCE [LARGE SCALE GENOMIC DNA]</scope>
    <source>
        <strain evidence="5">JCM 15503</strain>
    </source>
</reference>
<dbReference type="InterPro" id="IPR001789">
    <property type="entry name" value="Sig_transdc_resp-reg_receiver"/>
</dbReference>
<organism evidence="4 5">
    <name type="scientific">Ideonella azotifigens</name>
    <dbReference type="NCBI Taxonomy" id="513160"/>
    <lineage>
        <taxon>Bacteria</taxon>
        <taxon>Pseudomonadati</taxon>
        <taxon>Pseudomonadota</taxon>
        <taxon>Betaproteobacteria</taxon>
        <taxon>Burkholderiales</taxon>
        <taxon>Sphaerotilaceae</taxon>
        <taxon>Ideonella</taxon>
    </lineage>
</organism>
<feature type="domain" description="Response regulatory" evidence="3">
    <location>
        <begin position="1"/>
        <end position="116"/>
    </location>
</feature>
<dbReference type="EMBL" id="BAAAEW010000045">
    <property type="protein sequence ID" value="GAA0766884.1"/>
    <property type="molecule type" value="Genomic_DNA"/>
</dbReference>
<dbReference type="InterPro" id="IPR011006">
    <property type="entry name" value="CheY-like_superfamily"/>
</dbReference>
<accession>A0ABP3VQW7</accession>
<name>A0ABP3VQW7_9BURK</name>
<evidence type="ECO:0000256" key="1">
    <source>
        <dbReference type="ARBA" id="ARBA00023125"/>
    </source>
</evidence>